<accession>Q24MX5</accession>
<dbReference type="STRING" id="138119.DSY4828"/>
<dbReference type="InterPro" id="IPR007421">
    <property type="entry name" value="Schlafen_AlbA_2_dom"/>
</dbReference>
<dbReference type="HOGENOM" id="CLU_024970_1_1_9"/>
<dbReference type="KEGG" id="dsy:DSY4828"/>
<protein>
    <recommendedName>
        <fullName evidence="1">Schlafen AlbA-2 domain-containing protein</fullName>
    </recommendedName>
</protein>
<dbReference type="InterPro" id="IPR038461">
    <property type="entry name" value="Schlafen_AlbA_2_dom_sf"/>
</dbReference>
<dbReference type="InterPro" id="IPR036388">
    <property type="entry name" value="WH-like_DNA-bd_sf"/>
</dbReference>
<dbReference type="Pfam" id="PF13749">
    <property type="entry name" value="HATPase_c_4"/>
    <property type="match status" value="1"/>
</dbReference>
<dbReference type="EMBL" id="AP008230">
    <property type="protein sequence ID" value="BAE86617.1"/>
    <property type="molecule type" value="Genomic_DNA"/>
</dbReference>
<dbReference type="Gene3D" id="1.10.10.10">
    <property type="entry name" value="Winged helix-like DNA-binding domain superfamily/Winged helix DNA-binding domain"/>
    <property type="match status" value="1"/>
</dbReference>
<dbReference type="PANTHER" id="PTHR30595">
    <property type="entry name" value="GLPR-RELATED TRANSCRIPTIONAL REPRESSOR"/>
    <property type="match status" value="1"/>
</dbReference>
<keyword evidence="3" id="KW-1185">Reference proteome</keyword>
<dbReference type="Gene3D" id="3.30.950.30">
    <property type="entry name" value="Schlafen, AAA domain"/>
    <property type="match status" value="1"/>
</dbReference>
<dbReference type="AlphaFoldDB" id="Q24MX5"/>
<name>Q24MX5_DESHY</name>
<organism evidence="2 3">
    <name type="scientific">Desulfitobacterium hafniense (strain Y51)</name>
    <dbReference type="NCBI Taxonomy" id="138119"/>
    <lineage>
        <taxon>Bacteria</taxon>
        <taxon>Bacillati</taxon>
        <taxon>Bacillota</taxon>
        <taxon>Clostridia</taxon>
        <taxon>Eubacteriales</taxon>
        <taxon>Desulfitobacteriaceae</taxon>
        <taxon>Desulfitobacterium</taxon>
    </lineage>
</organism>
<dbReference type="SUPFAM" id="SSF46785">
    <property type="entry name" value="Winged helix' DNA-binding domain"/>
    <property type="match status" value="1"/>
</dbReference>
<evidence type="ECO:0000313" key="3">
    <source>
        <dbReference type="Proteomes" id="UP000001946"/>
    </source>
</evidence>
<feature type="domain" description="Schlafen AlbA-2" evidence="1">
    <location>
        <begin position="14"/>
        <end position="130"/>
    </location>
</feature>
<dbReference type="InterPro" id="IPR036390">
    <property type="entry name" value="WH_DNA-bd_sf"/>
</dbReference>
<dbReference type="eggNOG" id="COG2865">
    <property type="taxonomic scope" value="Bacteria"/>
</dbReference>
<dbReference type="Proteomes" id="UP000001946">
    <property type="component" value="Chromosome"/>
</dbReference>
<dbReference type="Pfam" id="PF04326">
    <property type="entry name" value="SLFN_AlbA_2"/>
    <property type="match status" value="1"/>
</dbReference>
<evidence type="ECO:0000313" key="2">
    <source>
        <dbReference type="EMBL" id="BAE86617.1"/>
    </source>
</evidence>
<evidence type="ECO:0000259" key="1">
    <source>
        <dbReference type="Pfam" id="PF04326"/>
    </source>
</evidence>
<proteinExistence type="predicted"/>
<dbReference type="Gene3D" id="3.30.565.60">
    <property type="match status" value="1"/>
</dbReference>
<dbReference type="eggNOG" id="COG1846">
    <property type="taxonomic scope" value="Bacteria"/>
</dbReference>
<gene>
    <name evidence="2" type="ordered locus">DSY4828</name>
</gene>
<dbReference type="InterPro" id="IPR038475">
    <property type="entry name" value="RecG_C_sf"/>
</dbReference>
<sequence length="442" mass="49280">MHAVMGGYPMKRSEDATTEFKRDYVDDIKKTVIAFANTSGGTLYIGIDDSGQAVGIGDVDNTLLRVSNAIRDTIKPDVTLFVSYEVQMVDNRHIIKITVQKGTASPYYLANKGIRPQGVYIRQGPSSVPATEATILNMIKNTDGENYEDVRSLQQELTFSEAEKAFSSGKIPFGTSQQKTLKITNADGIYTNLGLLLSDQCRHTIRLAVFEGTTKSVFKDRREFSGSLLKQLNEVYETISHYNRTRAEFDGLYRIDRRDYPVEAIREALLNALVHRDYSFSASTLISIFDDRLEFVSIGGLLKGISHDDIMLGISVTRNENLAHIFYRLTLIEAYGTGMPKIMQSYQGYPVAPLIEITDNAFKITLPNLNSNYGVVKEAAPLYGNELMVVEMLKTNESITRKEVEGKLSLSQAAAVNLLKRLVIRGLIRPVGAGKNTRYIRA</sequence>
<dbReference type="PANTHER" id="PTHR30595:SF6">
    <property type="entry name" value="SCHLAFEN ALBA-2 DOMAIN-CONTAINING PROTEIN"/>
    <property type="match status" value="1"/>
</dbReference>
<reference evidence="2 3" key="1">
    <citation type="journal article" date="2006" name="J. Bacteriol.">
        <title>Complete genome sequence of the dehalorespiring bacterium Desulfitobacterium hafniense Y51 and comparison with Dehalococcoides ethenogenes 195.</title>
        <authorList>
            <person name="Nonaka H."/>
            <person name="Keresztes G."/>
            <person name="Shinoda Y."/>
            <person name="Ikenaga Y."/>
            <person name="Abe M."/>
            <person name="Naito K."/>
            <person name="Inatomi K."/>
            <person name="Furukawa K."/>
            <person name="Inui M."/>
            <person name="Yukawa H."/>
        </authorList>
    </citation>
    <scope>NUCLEOTIDE SEQUENCE [LARGE SCALE GENOMIC DNA]</scope>
    <source>
        <strain evidence="2 3">Y51</strain>
    </source>
</reference>